<keyword evidence="2" id="KW-0812">Transmembrane</keyword>
<feature type="compositionally biased region" description="Polar residues" evidence="1">
    <location>
        <begin position="317"/>
        <end position="327"/>
    </location>
</feature>
<dbReference type="Pfam" id="PF07898">
    <property type="entry name" value="DUF1676"/>
    <property type="match status" value="1"/>
</dbReference>
<feature type="transmembrane region" description="Helical" evidence="2">
    <location>
        <begin position="219"/>
        <end position="239"/>
    </location>
</feature>
<protein>
    <recommendedName>
        <fullName evidence="4">Protein osiris 12</fullName>
    </recommendedName>
</protein>
<keyword evidence="2" id="KW-0472">Membrane</keyword>
<dbReference type="InterPro" id="IPR012464">
    <property type="entry name" value="DUF1676"/>
</dbReference>
<accession>A0A0K8UYK2</accession>
<dbReference type="PANTHER" id="PTHR21879:SF12">
    <property type="entry name" value="OSIRIS 12"/>
    <property type="match status" value="1"/>
</dbReference>
<keyword evidence="2" id="KW-1133">Transmembrane helix</keyword>
<dbReference type="PANTHER" id="PTHR21879">
    <property type="entry name" value="FI03362P-RELATED-RELATED"/>
    <property type="match status" value="1"/>
</dbReference>
<feature type="region of interest" description="Disordered" evidence="1">
    <location>
        <begin position="317"/>
        <end position="364"/>
    </location>
</feature>
<evidence type="ECO:0000256" key="1">
    <source>
        <dbReference type="SAM" id="MobiDB-lite"/>
    </source>
</evidence>
<dbReference type="OrthoDB" id="6622274at2759"/>
<reference evidence="3" key="1">
    <citation type="submission" date="2015-06" db="EMBL/GenBank/DDBJ databases">
        <authorList>
            <person name="Hoefler B.C."/>
            <person name="Straight P.D."/>
        </authorList>
    </citation>
    <scope>NUCLEOTIDE SEQUENCE</scope>
</reference>
<proteinExistence type="predicted"/>
<sequence length="364" mass="39546">MSFKKTFLPAKLKYRAICWKYVFALCICHLWHTCKAGTENLTNLPYTQQGSAAALSAVSASKSSVAASTSTLSATSAAPGSNTNAGTRTILRIYDECSHSIGGFVPCLKKKAISFIDRISHIDAIAVAEGIKLVRLPNNAVAETPLPLQPLYSENELEPSLSRSSEDRDIKLTNMLIERLSYFFNGHTLQVNFPKLTAEEIGRGLEEGRGKMKKMMSMMMMGMAMKMIGMLPVAMGMLYMMAGKALIVSKIALLLAGMMGIKKLMSGRGGGNGGGNGWSSGGGGGGGWSSGGGGGYDRRSLNEAHELAYRGYTHRQPSGVYSKQKSAQQQNFHQPLQQEQHQQKQQQQPLSLQQQQQQQQVQKS</sequence>
<organism evidence="3">
    <name type="scientific">Bactrocera latifrons</name>
    <name type="common">Malaysian fruit fly</name>
    <name type="synonym">Chaetodacus latifrons</name>
    <dbReference type="NCBI Taxonomy" id="174628"/>
    <lineage>
        <taxon>Eukaryota</taxon>
        <taxon>Metazoa</taxon>
        <taxon>Ecdysozoa</taxon>
        <taxon>Arthropoda</taxon>
        <taxon>Hexapoda</taxon>
        <taxon>Insecta</taxon>
        <taxon>Pterygota</taxon>
        <taxon>Neoptera</taxon>
        <taxon>Endopterygota</taxon>
        <taxon>Diptera</taxon>
        <taxon>Brachycera</taxon>
        <taxon>Muscomorpha</taxon>
        <taxon>Tephritoidea</taxon>
        <taxon>Tephritidae</taxon>
        <taxon>Bactrocera</taxon>
        <taxon>Bactrocera</taxon>
    </lineage>
</organism>
<evidence type="ECO:0008006" key="4">
    <source>
        <dbReference type="Google" id="ProtNLM"/>
    </source>
</evidence>
<evidence type="ECO:0000256" key="2">
    <source>
        <dbReference type="SAM" id="Phobius"/>
    </source>
</evidence>
<feature type="region of interest" description="Disordered" evidence="1">
    <location>
        <begin position="275"/>
        <end position="299"/>
    </location>
</feature>
<name>A0A0K8UYK2_BACLA</name>
<dbReference type="GO" id="GO:0016020">
    <property type="term" value="C:membrane"/>
    <property type="evidence" value="ECO:0007669"/>
    <property type="project" value="TreeGrafter"/>
</dbReference>
<feature type="compositionally biased region" description="Low complexity" evidence="1">
    <location>
        <begin position="328"/>
        <end position="364"/>
    </location>
</feature>
<dbReference type="AlphaFoldDB" id="A0A0K8UYK2"/>
<feature type="compositionally biased region" description="Gly residues" evidence="1">
    <location>
        <begin position="275"/>
        <end position="295"/>
    </location>
</feature>
<dbReference type="EMBL" id="GDHF01020618">
    <property type="protein sequence ID" value="JAI31696.1"/>
    <property type="molecule type" value="Transcribed_RNA"/>
</dbReference>
<gene>
    <name evidence="3" type="ORF">c2_g1_i2</name>
</gene>
<evidence type="ECO:0000313" key="3">
    <source>
        <dbReference type="EMBL" id="JAI31696.1"/>
    </source>
</evidence>